<comment type="caution">
    <text evidence="8">The sequence shown here is derived from an EMBL/GenBank/DDBJ whole genome shotgun (WGS) entry which is preliminary data.</text>
</comment>
<keyword evidence="3" id="KW-0349">Heme</keyword>
<dbReference type="EMBL" id="WJXW01000017">
    <property type="protein sequence ID" value="KAF9729250.1"/>
    <property type="molecule type" value="Genomic_DNA"/>
</dbReference>
<evidence type="ECO:0000256" key="7">
    <source>
        <dbReference type="ARBA" id="ARBA00023033"/>
    </source>
</evidence>
<dbReference type="PRINTS" id="PR00385">
    <property type="entry name" value="P450"/>
</dbReference>
<keyword evidence="6" id="KW-0408">Iron</keyword>
<gene>
    <name evidence="8" type="ORF">PMIN01_12940</name>
</gene>
<dbReference type="PANTHER" id="PTHR24287">
    <property type="entry name" value="P450, PUTATIVE (EUROFUNG)-RELATED"/>
    <property type="match status" value="1"/>
</dbReference>
<comment type="cofactor">
    <cofactor evidence="1">
        <name>heme</name>
        <dbReference type="ChEBI" id="CHEBI:30413"/>
    </cofactor>
</comment>
<evidence type="ECO:0000256" key="2">
    <source>
        <dbReference type="ARBA" id="ARBA00010617"/>
    </source>
</evidence>
<evidence type="ECO:0000313" key="9">
    <source>
        <dbReference type="Proteomes" id="UP000756921"/>
    </source>
</evidence>
<dbReference type="InterPro" id="IPR036396">
    <property type="entry name" value="Cyt_P450_sf"/>
</dbReference>
<name>A0A9P6KJX4_9PLEO</name>
<dbReference type="Gene3D" id="1.10.630.10">
    <property type="entry name" value="Cytochrome P450"/>
    <property type="match status" value="2"/>
</dbReference>
<evidence type="ECO:0000313" key="8">
    <source>
        <dbReference type="EMBL" id="KAF9729250.1"/>
    </source>
</evidence>
<proteinExistence type="inferred from homology"/>
<evidence type="ECO:0000256" key="6">
    <source>
        <dbReference type="ARBA" id="ARBA00023004"/>
    </source>
</evidence>
<dbReference type="InterPro" id="IPR002401">
    <property type="entry name" value="Cyt_P450_E_grp-I"/>
</dbReference>
<dbReference type="GO" id="GO:0004497">
    <property type="term" value="F:monooxygenase activity"/>
    <property type="evidence" value="ECO:0007669"/>
    <property type="project" value="UniProtKB-KW"/>
</dbReference>
<keyword evidence="5" id="KW-0560">Oxidoreductase</keyword>
<keyword evidence="7" id="KW-0503">Monooxygenase</keyword>
<dbReference type="InterPro" id="IPR047146">
    <property type="entry name" value="Cyt_P450_E_CYP52_fungi"/>
</dbReference>
<evidence type="ECO:0000256" key="5">
    <source>
        <dbReference type="ARBA" id="ARBA00023002"/>
    </source>
</evidence>
<dbReference type="GO" id="GO:0016705">
    <property type="term" value="F:oxidoreductase activity, acting on paired donors, with incorporation or reduction of molecular oxygen"/>
    <property type="evidence" value="ECO:0007669"/>
    <property type="project" value="InterPro"/>
</dbReference>
<dbReference type="InterPro" id="IPR001128">
    <property type="entry name" value="Cyt_P450"/>
</dbReference>
<dbReference type="PRINTS" id="PR00463">
    <property type="entry name" value="EP450I"/>
</dbReference>
<dbReference type="OrthoDB" id="1470350at2759"/>
<comment type="similarity">
    <text evidence="2">Belongs to the cytochrome P450 family.</text>
</comment>
<keyword evidence="9" id="KW-1185">Reference proteome</keyword>
<dbReference type="AlphaFoldDB" id="A0A9P6KJX4"/>
<evidence type="ECO:0000256" key="3">
    <source>
        <dbReference type="ARBA" id="ARBA00022617"/>
    </source>
</evidence>
<accession>A0A9P6KJX4</accession>
<dbReference type="SUPFAM" id="SSF48264">
    <property type="entry name" value="Cytochrome P450"/>
    <property type="match status" value="1"/>
</dbReference>
<dbReference type="GO" id="GO:0020037">
    <property type="term" value="F:heme binding"/>
    <property type="evidence" value="ECO:0007669"/>
    <property type="project" value="InterPro"/>
</dbReference>
<dbReference type="GO" id="GO:0005506">
    <property type="term" value="F:iron ion binding"/>
    <property type="evidence" value="ECO:0007669"/>
    <property type="project" value="InterPro"/>
</dbReference>
<dbReference type="Pfam" id="PF00067">
    <property type="entry name" value="p450"/>
    <property type="match status" value="1"/>
</dbReference>
<protein>
    <submittedName>
        <fullName evidence="8">Cytochrome P450 CYP4/CYP19/CYP26 subfamilies protein</fullName>
    </submittedName>
</protein>
<dbReference type="PANTHER" id="PTHR24287:SF1">
    <property type="entry name" value="P450, PUTATIVE (EUROFUNG)-RELATED"/>
    <property type="match status" value="1"/>
</dbReference>
<sequence>MLAKILLSVVAALVTYSFISSIAKKLRHAATAKVLGCDPAPVEPRADPFALINLVKTMWAHGNNQLLEYLQGTFENTSSHANRTVYTYETEFLGDKVLFTCDPKNIQAMLATQFKDFELGQIRTGSFNPLLGHGIFSADGKQWERSHALLRPQYSRDQVSDLDLEERHVQNMLQALPIESKKEKYVFLDSLASETDDPVEIRNQLLSILVAGRDTTAACLSFMFLMLAQHPDVFSKLRKTIIEDFGTFDSPKDISFSRLKACSYLQWCINETLRLYPSVPWNSRRSAKDTSLPTGGGKDGLSPIFVPKGVETVYIVQIMQTHPEIWGPDANTFRPERWQNQRHGFEYLPFNGGPR</sequence>
<keyword evidence="4" id="KW-0479">Metal-binding</keyword>
<organism evidence="8 9">
    <name type="scientific">Paraphaeosphaeria minitans</name>
    <dbReference type="NCBI Taxonomy" id="565426"/>
    <lineage>
        <taxon>Eukaryota</taxon>
        <taxon>Fungi</taxon>
        <taxon>Dikarya</taxon>
        <taxon>Ascomycota</taxon>
        <taxon>Pezizomycotina</taxon>
        <taxon>Dothideomycetes</taxon>
        <taxon>Pleosporomycetidae</taxon>
        <taxon>Pleosporales</taxon>
        <taxon>Massarineae</taxon>
        <taxon>Didymosphaeriaceae</taxon>
        <taxon>Paraphaeosphaeria</taxon>
    </lineage>
</organism>
<reference evidence="8" key="1">
    <citation type="journal article" date="2020" name="Mol. Plant Microbe Interact.">
        <title>Genome Sequence of the Biocontrol Agent Coniothyrium minitans strain Conio (IMI 134523).</title>
        <authorList>
            <person name="Patel D."/>
            <person name="Shittu T.A."/>
            <person name="Baroncelli R."/>
            <person name="Muthumeenakshi S."/>
            <person name="Osborne T.H."/>
            <person name="Janganan T.K."/>
            <person name="Sreenivasaprasad S."/>
        </authorList>
    </citation>
    <scope>NUCLEOTIDE SEQUENCE</scope>
    <source>
        <strain evidence="8">Conio</strain>
    </source>
</reference>
<evidence type="ECO:0000256" key="1">
    <source>
        <dbReference type="ARBA" id="ARBA00001971"/>
    </source>
</evidence>
<evidence type="ECO:0000256" key="4">
    <source>
        <dbReference type="ARBA" id="ARBA00022723"/>
    </source>
</evidence>
<dbReference type="Proteomes" id="UP000756921">
    <property type="component" value="Unassembled WGS sequence"/>
</dbReference>